<keyword evidence="1" id="KW-0647">Proteasome</keyword>
<dbReference type="GO" id="GO:0005839">
    <property type="term" value="C:proteasome core complex"/>
    <property type="evidence" value="ECO:0007669"/>
    <property type="project" value="InterPro"/>
</dbReference>
<keyword evidence="3" id="KW-1185">Reference proteome</keyword>
<dbReference type="InterPro" id="IPR050115">
    <property type="entry name" value="Proteasome_alpha"/>
</dbReference>
<evidence type="ECO:0000256" key="1">
    <source>
        <dbReference type="ARBA" id="ARBA00022942"/>
    </source>
</evidence>
<dbReference type="EMBL" id="JADFTS010000003">
    <property type="protein sequence ID" value="KAF9616246.1"/>
    <property type="molecule type" value="Genomic_DNA"/>
</dbReference>
<dbReference type="PANTHER" id="PTHR11599">
    <property type="entry name" value="PROTEASOME SUBUNIT ALPHA/BETA"/>
    <property type="match status" value="1"/>
</dbReference>
<dbReference type="InterPro" id="IPR001353">
    <property type="entry name" value="Proteasome_sua/b"/>
</dbReference>
<dbReference type="InterPro" id="IPR029055">
    <property type="entry name" value="Ntn_hydrolases_N"/>
</dbReference>
<dbReference type="Proteomes" id="UP000631114">
    <property type="component" value="Unassembled WGS sequence"/>
</dbReference>
<proteinExistence type="predicted"/>
<dbReference type="SUPFAM" id="SSF56235">
    <property type="entry name" value="N-terminal nucleophile aminohydrolases (Ntn hydrolases)"/>
    <property type="match status" value="1"/>
</dbReference>
<dbReference type="Gene3D" id="3.60.20.10">
    <property type="entry name" value="Glutamine Phosphoribosylpyrophosphate, subunit 1, domain 1"/>
    <property type="match status" value="1"/>
</dbReference>
<sequence>MDGYCLADVSAYWGFGTVEKAAASLQTTLPADDLARVFSLVYGTEAVRAIERECSYVWLLAALSEYDFTGLGALVGIVDPSGSYFSWKASAMGKNVSNAKTFLEKRYTDDMELDDAVHTAILTLKEGFEGQISSKNIEIGIIGNDKTFRVLTPAEIDDYLAEVE</sequence>
<protein>
    <submittedName>
        <fullName evidence="2">Uncharacterized protein</fullName>
    </submittedName>
</protein>
<evidence type="ECO:0000313" key="3">
    <source>
        <dbReference type="Proteomes" id="UP000631114"/>
    </source>
</evidence>
<gene>
    <name evidence="2" type="ORF">IFM89_029022</name>
</gene>
<evidence type="ECO:0000313" key="2">
    <source>
        <dbReference type="EMBL" id="KAF9616246.1"/>
    </source>
</evidence>
<name>A0A835IEB3_9MAGN</name>
<dbReference type="Pfam" id="PF00227">
    <property type="entry name" value="Proteasome"/>
    <property type="match status" value="1"/>
</dbReference>
<reference evidence="2 3" key="1">
    <citation type="submission" date="2020-10" db="EMBL/GenBank/DDBJ databases">
        <title>The Coptis chinensis genome and diversification of protoberbering-type alkaloids.</title>
        <authorList>
            <person name="Wang B."/>
            <person name="Shu S."/>
            <person name="Song C."/>
            <person name="Liu Y."/>
        </authorList>
    </citation>
    <scope>NUCLEOTIDE SEQUENCE [LARGE SCALE GENOMIC DNA]</scope>
    <source>
        <strain evidence="2">HL-2020</strain>
        <tissue evidence="2">Leaf</tissue>
    </source>
</reference>
<comment type="caution">
    <text evidence="2">The sequence shown here is derived from an EMBL/GenBank/DDBJ whole genome shotgun (WGS) entry which is preliminary data.</text>
</comment>
<organism evidence="2 3">
    <name type="scientific">Coptis chinensis</name>
    <dbReference type="NCBI Taxonomy" id="261450"/>
    <lineage>
        <taxon>Eukaryota</taxon>
        <taxon>Viridiplantae</taxon>
        <taxon>Streptophyta</taxon>
        <taxon>Embryophyta</taxon>
        <taxon>Tracheophyta</taxon>
        <taxon>Spermatophyta</taxon>
        <taxon>Magnoliopsida</taxon>
        <taxon>Ranunculales</taxon>
        <taxon>Ranunculaceae</taxon>
        <taxon>Coptidoideae</taxon>
        <taxon>Coptis</taxon>
    </lineage>
</organism>
<dbReference type="AlphaFoldDB" id="A0A835IEB3"/>
<dbReference type="OrthoDB" id="431557at2759"/>
<accession>A0A835IEB3</accession>
<dbReference type="GO" id="GO:0051603">
    <property type="term" value="P:proteolysis involved in protein catabolic process"/>
    <property type="evidence" value="ECO:0007669"/>
    <property type="project" value="InterPro"/>
</dbReference>